<dbReference type="Pfam" id="PF13683">
    <property type="entry name" value="rve_3"/>
    <property type="match status" value="1"/>
</dbReference>
<reference evidence="2 3" key="1">
    <citation type="submission" date="2019-05" db="EMBL/GenBank/DDBJ databases">
        <title>Marivita sp. nov. isolated from sea sediment.</title>
        <authorList>
            <person name="Kim W."/>
        </authorList>
    </citation>
    <scope>NUCLEOTIDE SEQUENCE [LARGE SCALE GENOMIC DNA]</scope>
    <source>
        <strain evidence="2 3">CAU 1492</strain>
    </source>
</reference>
<dbReference type="InterPro" id="IPR012337">
    <property type="entry name" value="RNaseH-like_sf"/>
</dbReference>
<dbReference type="InterPro" id="IPR001584">
    <property type="entry name" value="Integrase_cat-core"/>
</dbReference>
<dbReference type="EMBL" id="VCPC01000001">
    <property type="protein sequence ID" value="TMV15681.1"/>
    <property type="molecule type" value="Genomic_DNA"/>
</dbReference>
<proteinExistence type="predicted"/>
<name>A0ABY2XF89_9RHOB</name>
<comment type="caution">
    <text evidence="2">The sequence shown here is derived from an EMBL/GenBank/DDBJ whole genome shotgun (WGS) entry which is preliminary data.</text>
</comment>
<dbReference type="Proteomes" id="UP001191082">
    <property type="component" value="Unassembled WGS sequence"/>
</dbReference>
<accession>A0ABY2XF89</accession>
<keyword evidence="3" id="KW-1185">Reference proteome</keyword>
<organism evidence="2 3">
    <name type="scientific">Arenibacterium halophilum</name>
    <dbReference type="NCBI Taxonomy" id="2583821"/>
    <lineage>
        <taxon>Bacteria</taxon>
        <taxon>Pseudomonadati</taxon>
        <taxon>Pseudomonadota</taxon>
        <taxon>Alphaproteobacteria</taxon>
        <taxon>Rhodobacterales</taxon>
        <taxon>Paracoccaceae</taxon>
        <taxon>Arenibacterium</taxon>
    </lineage>
</organism>
<gene>
    <name evidence="2" type="ORF">FGK64_01135</name>
</gene>
<evidence type="ECO:0000259" key="1">
    <source>
        <dbReference type="Pfam" id="PF13683"/>
    </source>
</evidence>
<dbReference type="SUPFAM" id="SSF53098">
    <property type="entry name" value="Ribonuclease H-like"/>
    <property type="match status" value="1"/>
</dbReference>
<feature type="domain" description="Integrase catalytic" evidence="1">
    <location>
        <begin position="2"/>
        <end position="29"/>
    </location>
</feature>
<evidence type="ECO:0000313" key="3">
    <source>
        <dbReference type="Proteomes" id="UP001191082"/>
    </source>
</evidence>
<sequence>MQHANRVIGDWISFYNHRRPHRALTMRTPAEAFRLSA</sequence>
<evidence type="ECO:0000313" key="2">
    <source>
        <dbReference type="EMBL" id="TMV15681.1"/>
    </source>
</evidence>
<protein>
    <submittedName>
        <fullName evidence="2">Transposase</fullName>
    </submittedName>
</protein>